<feature type="domain" description="Secretion system C-terminal sorting" evidence="1">
    <location>
        <begin position="326"/>
        <end position="393"/>
    </location>
</feature>
<reference evidence="3" key="1">
    <citation type="submission" date="2017-06" db="EMBL/GenBank/DDBJ databases">
        <authorList>
            <person name="Varghese N."/>
            <person name="Submissions S."/>
        </authorList>
    </citation>
    <scope>NUCLEOTIDE SEQUENCE [LARGE SCALE GENOMIC DNA]</scope>
    <source>
        <strain evidence="3">DSM 28041</strain>
    </source>
</reference>
<dbReference type="Proteomes" id="UP000198310">
    <property type="component" value="Unassembled WGS sequence"/>
</dbReference>
<accession>A0A238W661</accession>
<dbReference type="NCBIfam" id="TIGR04183">
    <property type="entry name" value="Por_Secre_tail"/>
    <property type="match status" value="1"/>
</dbReference>
<gene>
    <name evidence="2" type="ORF">SAMN06269173_102267</name>
</gene>
<dbReference type="InterPro" id="IPR013783">
    <property type="entry name" value="Ig-like_fold"/>
</dbReference>
<dbReference type="Gene3D" id="2.60.40.10">
    <property type="entry name" value="Immunoglobulins"/>
    <property type="match status" value="1"/>
</dbReference>
<evidence type="ECO:0000313" key="3">
    <source>
        <dbReference type="Proteomes" id="UP000198310"/>
    </source>
</evidence>
<organism evidence="2 3">
    <name type="scientific">Hymenobacter mucosus</name>
    <dbReference type="NCBI Taxonomy" id="1411120"/>
    <lineage>
        <taxon>Bacteria</taxon>
        <taxon>Pseudomonadati</taxon>
        <taxon>Bacteroidota</taxon>
        <taxon>Cytophagia</taxon>
        <taxon>Cytophagales</taxon>
        <taxon>Hymenobacteraceae</taxon>
        <taxon>Hymenobacter</taxon>
    </lineage>
</organism>
<name>A0A238W661_9BACT</name>
<dbReference type="AlphaFoldDB" id="A0A238W661"/>
<dbReference type="EMBL" id="FZNS01000002">
    <property type="protein sequence ID" value="SNR42065.1"/>
    <property type="molecule type" value="Genomic_DNA"/>
</dbReference>
<protein>
    <submittedName>
        <fullName evidence="2">Por secretion system C-terminal sorting domain-containing protein</fullName>
    </submittedName>
</protein>
<evidence type="ECO:0000313" key="2">
    <source>
        <dbReference type="EMBL" id="SNR42065.1"/>
    </source>
</evidence>
<dbReference type="Pfam" id="PF18962">
    <property type="entry name" value="Por_Secre_tail"/>
    <property type="match status" value="1"/>
</dbReference>
<dbReference type="InterPro" id="IPR026444">
    <property type="entry name" value="Secre_tail"/>
</dbReference>
<sequence>MAQFTSIQNFDGTGNLSYTNSTIGNTGYPGTIRSGNASSISGSNALPNQGANYPNNYTSSSSGFVVYNPNGTGIARPISQLTFSPVSFSRSEGSTISFRLAAYSDGASSGLDATGRVILSLATNINSNFTDYITVQGTSSRGSYWDFGANGVVSSNYPAVNNAVTPSGNLGSSAYGGNGTGASTVRLTLPTGITTATLRITLEANAKSALVIDDVIITSASPLPVSLTKFAAARQGNNVSVNWATATELNNAYFEIQRSSNSKVFKTIGRVDGKGTTNTAATYTFTDNNPLNSTAYYRLHQVDTDGKDTYSAVAAVAGLNQLETAVYPNPSAGTITLPATDETVQYRIYSATGQTVAAGTAAGGATVNIQNVPPGMYFLELTTGGKHSTQRFVRQ</sequence>
<keyword evidence="3" id="KW-1185">Reference proteome</keyword>
<evidence type="ECO:0000259" key="1">
    <source>
        <dbReference type="Pfam" id="PF18962"/>
    </source>
</evidence>
<proteinExistence type="predicted"/>